<evidence type="ECO:0000256" key="5">
    <source>
        <dbReference type="ARBA" id="ARBA00022989"/>
    </source>
</evidence>
<comment type="subcellular location">
    <subcellularLocation>
        <location evidence="1">Membrane</location>
        <topology evidence="1">Multi-pass membrane protein</topology>
    </subcellularLocation>
</comment>
<dbReference type="EMBL" id="HACG01021285">
    <property type="protein sequence ID" value="CEK68150.1"/>
    <property type="molecule type" value="Transcribed_RNA"/>
</dbReference>
<evidence type="ECO:0000256" key="2">
    <source>
        <dbReference type="ARBA" id="ARBA00005887"/>
    </source>
</evidence>
<reference evidence="10" key="1">
    <citation type="submission" date="2014-12" db="EMBL/GenBank/DDBJ databases">
        <title>Insight into the proteome of Arion vulgaris.</title>
        <authorList>
            <person name="Aradska J."/>
            <person name="Bulat T."/>
            <person name="Smidak R."/>
            <person name="Sarate P."/>
            <person name="Gangsoo J."/>
            <person name="Sialana F."/>
            <person name="Bilban M."/>
            <person name="Lubec G."/>
        </authorList>
    </citation>
    <scope>NUCLEOTIDE SEQUENCE</scope>
    <source>
        <tissue evidence="10">Skin</tissue>
    </source>
</reference>
<feature type="transmembrane region" description="Helical" evidence="8">
    <location>
        <begin position="63"/>
        <end position="83"/>
    </location>
</feature>
<evidence type="ECO:0000259" key="9">
    <source>
        <dbReference type="Pfam" id="PF00909"/>
    </source>
</evidence>
<evidence type="ECO:0000256" key="6">
    <source>
        <dbReference type="ARBA" id="ARBA00023136"/>
    </source>
</evidence>
<evidence type="ECO:0000256" key="3">
    <source>
        <dbReference type="ARBA" id="ARBA00022448"/>
    </source>
</evidence>
<feature type="non-terminal residue" evidence="10">
    <location>
        <position position="311"/>
    </location>
</feature>
<dbReference type="AlphaFoldDB" id="A0A0B6ZK73"/>
<feature type="transmembrane region" description="Helical" evidence="8">
    <location>
        <begin position="184"/>
        <end position="202"/>
    </location>
</feature>
<dbReference type="GO" id="GO:0097272">
    <property type="term" value="P:ammonium homeostasis"/>
    <property type="evidence" value="ECO:0007669"/>
    <property type="project" value="TreeGrafter"/>
</dbReference>
<evidence type="ECO:0000256" key="4">
    <source>
        <dbReference type="ARBA" id="ARBA00022692"/>
    </source>
</evidence>
<gene>
    <name evidence="10" type="primary">ORF65254</name>
</gene>
<keyword evidence="5 8" id="KW-1133">Transmembrane helix</keyword>
<accession>A0A0B6ZK73</accession>
<name>A0A0B6ZK73_9EUPU</name>
<dbReference type="PANTHER" id="PTHR11730">
    <property type="entry name" value="AMMONIUM TRANSPORTER"/>
    <property type="match status" value="1"/>
</dbReference>
<evidence type="ECO:0000256" key="7">
    <source>
        <dbReference type="ARBA" id="ARBA00023177"/>
    </source>
</evidence>
<proteinExistence type="inferred from homology"/>
<organism evidence="10">
    <name type="scientific">Arion vulgaris</name>
    <dbReference type="NCBI Taxonomy" id="1028688"/>
    <lineage>
        <taxon>Eukaryota</taxon>
        <taxon>Metazoa</taxon>
        <taxon>Spiralia</taxon>
        <taxon>Lophotrochozoa</taxon>
        <taxon>Mollusca</taxon>
        <taxon>Gastropoda</taxon>
        <taxon>Heterobranchia</taxon>
        <taxon>Euthyneura</taxon>
        <taxon>Panpulmonata</taxon>
        <taxon>Eupulmonata</taxon>
        <taxon>Stylommatophora</taxon>
        <taxon>Helicina</taxon>
        <taxon>Arionoidea</taxon>
        <taxon>Arionidae</taxon>
        <taxon>Arion</taxon>
    </lineage>
</organism>
<keyword evidence="6 8" id="KW-0472">Membrane</keyword>
<dbReference type="InterPro" id="IPR029020">
    <property type="entry name" value="Ammonium/urea_transptr"/>
</dbReference>
<feature type="transmembrane region" description="Helical" evidence="8">
    <location>
        <begin position="255"/>
        <end position="278"/>
    </location>
</feature>
<feature type="transmembrane region" description="Helical" evidence="8">
    <location>
        <begin position="134"/>
        <end position="154"/>
    </location>
</feature>
<evidence type="ECO:0000256" key="1">
    <source>
        <dbReference type="ARBA" id="ARBA00004141"/>
    </source>
</evidence>
<sequence length="311" mass="33363">MPLNTTIFPNASTRAKTDLENNLDQMYMIVMGLLIQLMQCGFAFLEAGVVASKNTTNIMMKNALDACVAAVAYWLTGFALAYGPGNHFIGWQFWATSNFPDEGLSHFFLEMVIAATCSTIVSGSVVGRCKMVAYLIYSFIITGFIYPVITRWVWNTDGWLNMGEEYDFHGVKERIGFYDFSGSGAVHLCGGTAAFFGALILGPRAGRFDAGATLPAEFKGHSVPYAGFGALILLIGFMAFNGGSVMSVSNKGDGAAMSLSIVNTMISAGSAGYTSLFIRKFAFSGRKWSVFNTVNGAVCGMVAICASCNII</sequence>
<dbReference type="GO" id="GO:0005886">
    <property type="term" value="C:plasma membrane"/>
    <property type="evidence" value="ECO:0007669"/>
    <property type="project" value="TreeGrafter"/>
</dbReference>
<keyword evidence="7" id="KW-0924">Ammonia transport</keyword>
<evidence type="ECO:0000313" key="10">
    <source>
        <dbReference type="EMBL" id="CEK68150.1"/>
    </source>
</evidence>
<keyword evidence="3" id="KW-0813">Transport</keyword>
<dbReference type="PROSITE" id="PS01219">
    <property type="entry name" value="AMMONIUM_TRANSP"/>
    <property type="match status" value="1"/>
</dbReference>
<dbReference type="PANTHER" id="PTHR11730:SF6">
    <property type="entry name" value="AMMONIUM TRANSPORTER"/>
    <property type="match status" value="1"/>
</dbReference>
<dbReference type="Pfam" id="PF00909">
    <property type="entry name" value="Ammonium_transp"/>
    <property type="match status" value="1"/>
</dbReference>
<keyword evidence="4 8" id="KW-0812">Transmembrane</keyword>
<dbReference type="Gene3D" id="1.10.3430.10">
    <property type="entry name" value="Ammonium transporter AmtB like domains"/>
    <property type="match status" value="1"/>
</dbReference>
<dbReference type="InterPro" id="IPR024041">
    <property type="entry name" value="NH4_transpt_AmtB-like_dom"/>
</dbReference>
<dbReference type="InterPro" id="IPR018047">
    <property type="entry name" value="Ammonium_transpt_CS"/>
</dbReference>
<dbReference type="SUPFAM" id="SSF111352">
    <property type="entry name" value="Ammonium transporter"/>
    <property type="match status" value="1"/>
</dbReference>
<comment type="similarity">
    <text evidence="2">Belongs to the ammonia transporter channel (TC 1.A.11.2) family.</text>
</comment>
<evidence type="ECO:0000256" key="8">
    <source>
        <dbReference type="SAM" id="Phobius"/>
    </source>
</evidence>
<feature type="domain" description="Ammonium transporter AmtB-like" evidence="9">
    <location>
        <begin position="27"/>
        <end position="311"/>
    </location>
</feature>
<dbReference type="GO" id="GO:0008519">
    <property type="term" value="F:ammonium channel activity"/>
    <property type="evidence" value="ECO:0007669"/>
    <property type="project" value="InterPro"/>
</dbReference>
<feature type="transmembrane region" description="Helical" evidence="8">
    <location>
        <begin position="26"/>
        <end position="51"/>
    </location>
</feature>
<feature type="transmembrane region" description="Helical" evidence="8">
    <location>
        <begin position="223"/>
        <end position="243"/>
    </location>
</feature>
<protein>
    <recommendedName>
        <fullName evidence="9">Ammonium transporter AmtB-like domain-containing protein</fullName>
    </recommendedName>
</protein>
<feature type="transmembrane region" description="Helical" evidence="8">
    <location>
        <begin position="103"/>
        <end position="127"/>
    </location>
</feature>